<dbReference type="AlphaFoldDB" id="S0ESU5"/>
<sequence>MRKRGYKARYAYEARASQNEEPTEIASLIEGLQSLLAPDEHLLGYTRAWIAGGLKGKLNVCPEALFAALVNVGLTDKNLYIQHVNLANGEPSKLSPHHYPLTDVLHIQFADSETFGGTPAGRLTIQIADNLCLRLRVWGFFNVREARSLAKVFQAITAQHRQEEPPLWHTCNACGEKLDQPYRFCPYCGRPSSPMIATDSTTPPSTENQESSPLN</sequence>
<protein>
    <submittedName>
        <fullName evidence="2">Zinc-ribbon domain</fullName>
    </submittedName>
</protein>
<gene>
    <name evidence="2" type="ORF">CCALI_00620</name>
</gene>
<dbReference type="HOGENOM" id="CLU_1281309_0_0_0"/>
<dbReference type="STRING" id="454171.CP488_00534"/>
<dbReference type="KEGG" id="ccz:CCALI_00620"/>
<feature type="compositionally biased region" description="Polar residues" evidence="1">
    <location>
        <begin position="198"/>
        <end position="215"/>
    </location>
</feature>
<feature type="region of interest" description="Disordered" evidence="1">
    <location>
        <begin position="195"/>
        <end position="215"/>
    </location>
</feature>
<organism evidence="2 3">
    <name type="scientific">Chthonomonas calidirosea (strain DSM 23976 / ICMP 18418 / T49)</name>
    <dbReference type="NCBI Taxonomy" id="1303518"/>
    <lineage>
        <taxon>Bacteria</taxon>
        <taxon>Bacillati</taxon>
        <taxon>Armatimonadota</taxon>
        <taxon>Chthonomonadia</taxon>
        <taxon>Chthonomonadales</taxon>
        <taxon>Chthonomonadaceae</taxon>
        <taxon>Chthonomonas</taxon>
    </lineage>
</organism>
<keyword evidence="3" id="KW-1185">Reference proteome</keyword>
<name>S0ESU5_CHTCT</name>
<dbReference type="PATRIC" id="fig|1303518.3.peg.623"/>
<dbReference type="OrthoDB" id="4377018at2"/>
<evidence type="ECO:0000256" key="1">
    <source>
        <dbReference type="SAM" id="MobiDB-lite"/>
    </source>
</evidence>
<dbReference type="Proteomes" id="UP000014227">
    <property type="component" value="Chromosome I"/>
</dbReference>
<dbReference type="EMBL" id="HF951689">
    <property type="protein sequence ID" value="CCW34446.1"/>
    <property type="molecule type" value="Genomic_DNA"/>
</dbReference>
<accession>S0ESU5</accession>
<dbReference type="RefSeq" id="WP_016482008.1">
    <property type="nucleotide sequence ID" value="NC_021487.1"/>
</dbReference>
<evidence type="ECO:0000313" key="2">
    <source>
        <dbReference type="EMBL" id="CCW34446.1"/>
    </source>
</evidence>
<proteinExistence type="predicted"/>
<dbReference type="InParanoid" id="S0ESU5"/>
<reference evidence="3" key="1">
    <citation type="submission" date="2013-03" db="EMBL/GenBank/DDBJ databases">
        <title>Genome sequence of Chthonomonas calidirosea, the first sequenced genome from the Armatimonadetes phylum (formally candidate division OP10).</title>
        <authorList>
            <person name="Lee K.C.Y."/>
            <person name="Morgan X.C."/>
            <person name="Dunfield P.F."/>
            <person name="Tamas I."/>
            <person name="Houghton K.M."/>
            <person name="Vyssotski M."/>
            <person name="Ryan J.L.J."/>
            <person name="Lagutin K."/>
            <person name="McDonald I.R."/>
            <person name="Stott M.B."/>
        </authorList>
    </citation>
    <scope>NUCLEOTIDE SEQUENCE [LARGE SCALE GENOMIC DNA]</scope>
    <source>
        <strain evidence="3">DSM 23976 / ICMP 18418 / T49</strain>
    </source>
</reference>
<evidence type="ECO:0000313" key="3">
    <source>
        <dbReference type="Proteomes" id="UP000014227"/>
    </source>
</evidence>